<accession>A0A0A7M374</accession>
<organism evidence="2">
    <name type="scientific">Plasmodium falciparum</name>
    <name type="common">malaria parasite P. falciparum</name>
    <dbReference type="NCBI Taxonomy" id="5833"/>
    <lineage>
        <taxon>Eukaryota</taxon>
        <taxon>Sar</taxon>
        <taxon>Alveolata</taxon>
        <taxon>Apicomplexa</taxon>
        <taxon>Aconoidasida</taxon>
        <taxon>Haemosporida</taxon>
        <taxon>Plasmodiidae</taxon>
        <taxon>Plasmodium</taxon>
        <taxon>Plasmodium (Laverania)</taxon>
    </lineage>
</organism>
<gene>
    <name evidence="2" type="primary">var-MDBLa_222</name>
</gene>
<feature type="domain" description="Duffy-antigen binding" evidence="1">
    <location>
        <begin position="1"/>
        <end position="188"/>
    </location>
</feature>
<dbReference type="InterPro" id="IPR042202">
    <property type="entry name" value="Duffy-ag-bd_sf"/>
</dbReference>
<feature type="non-terminal residue" evidence="2">
    <location>
        <position position="194"/>
    </location>
</feature>
<sequence>ACAPYRRLHLCDYNLENINDVKKIDTKDNLLLEVSLAAKYEGTSLKGYHDQHRLTYPGYHSQLCTELARSFADIGDIVRGRDLYGGSKKEKEKREQLEKNLKTIFEKIRGNNNSTLKDLPLDELREYWWEENREKIWKAITCEAPTDSQYFRQTCGSSAKTAYVTPNRCQCIAGEVPTYFDYVPQYLRWFEEWA</sequence>
<dbReference type="GO" id="GO:0016020">
    <property type="term" value="C:membrane"/>
    <property type="evidence" value="ECO:0007669"/>
    <property type="project" value="InterPro"/>
</dbReference>
<dbReference type="SUPFAM" id="SSF140924">
    <property type="entry name" value="Duffy binding domain-like"/>
    <property type="match status" value="1"/>
</dbReference>
<proteinExistence type="predicted"/>
<name>A0A0A7M374_PLAFA</name>
<evidence type="ECO:0000313" key="2">
    <source>
        <dbReference type="EMBL" id="AIZ73355.1"/>
    </source>
</evidence>
<dbReference type="Gene3D" id="1.20.1310.20">
    <property type="entry name" value="Duffy-antigen binding domain"/>
    <property type="match status" value="1"/>
</dbReference>
<dbReference type="GO" id="GO:0046789">
    <property type="term" value="F:host cell surface receptor binding"/>
    <property type="evidence" value="ECO:0007669"/>
    <property type="project" value="InterPro"/>
</dbReference>
<dbReference type="InterPro" id="IPR008602">
    <property type="entry name" value="Duffy-antigen-binding"/>
</dbReference>
<dbReference type="EMBL" id="KP220224">
    <property type="protein sequence ID" value="AIZ73355.1"/>
    <property type="molecule type" value="Genomic_DNA"/>
</dbReference>
<dbReference type="Pfam" id="PF05424">
    <property type="entry name" value="Duffy_binding"/>
    <property type="match status" value="1"/>
</dbReference>
<evidence type="ECO:0000259" key="1">
    <source>
        <dbReference type="Pfam" id="PF05424"/>
    </source>
</evidence>
<reference evidence="2" key="1">
    <citation type="journal article" date="2015" name="Mol. Ecol.">
        <title>Phylogeography of var gene repertoires reveals fine-scale geospatial clustering of Plasmodium falciparum populations in a highly endemic area.</title>
        <authorList>
            <person name="Tessema S.K."/>
            <person name="Monk S.L."/>
            <person name="Schultz M.B."/>
            <person name="Tavul L."/>
            <person name="Reeder J.C."/>
            <person name="Siba P.M."/>
            <person name="Mueller I."/>
            <person name="Barry A.E."/>
        </authorList>
    </citation>
    <scope>NUCLEOTIDE SEQUENCE</scope>
    <source>
        <strain evidence="2">MUG6</strain>
    </source>
</reference>
<feature type="non-terminal residue" evidence="2">
    <location>
        <position position="1"/>
    </location>
</feature>
<dbReference type="AlphaFoldDB" id="A0A0A7M374"/>
<protein>
    <submittedName>
        <fullName evidence="2">Var-MDBLa_222 protein</fullName>
    </submittedName>
</protein>